<evidence type="ECO:0000313" key="1">
    <source>
        <dbReference type="EMBL" id="CAJ1951858.1"/>
    </source>
</evidence>
<comment type="caution">
    <text evidence="1">The sequence shown here is derived from an EMBL/GenBank/DDBJ whole genome shotgun (WGS) entry which is preliminary data.</text>
</comment>
<name>A0AAD2FSP6_9STRA</name>
<dbReference type="SUPFAM" id="SSF52047">
    <property type="entry name" value="RNI-like"/>
    <property type="match status" value="1"/>
</dbReference>
<dbReference type="Gene3D" id="3.80.10.10">
    <property type="entry name" value="Ribonuclease Inhibitor"/>
    <property type="match status" value="1"/>
</dbReference>
<sequence length="437" mass="49581">MPPSTAYNFKWQIGDDSSKVLDILQLSPTNDVSFGRFVLKEPPPEDELLLRNILQVFQHCSQHDIVWDWLDVTMESVGMMSFHFLRPLLFAANSMGIVRRVAIQGDATPINAGEPLPTHEFFLAGSLLNPRLEVLEIVANREGGLVPMGDYRALCELLQTTKSLRRLKLDRVTNFEVTLLCQGLQENKTLRKLSLSFVQCDVPDASIANVIQSLNDHPELRYLTITSSGQFGPLSSTALKMLLSSKPCKLKSLSLQGFEFFELDTTSGTLNTEDLLEGIQANRSLKNVLIGDALDGDMFFSKFFQLLGECPWLETLHLWEPNITNQDLESVLSEQVQRLERSVVIGLGFPVLDTLEKTLTQVLTKHQEIRMEHEGFLGNPSFVHLCQWNWYGRYLMDKPDFPLSMWPVVLKKANQKPNVIYEFLKGPAFAARQPYHR</sequence>
<dbReference type="EMBL" id="CAKOGP040001792">
    <property type="protein sequence ID" value="CAJ1951858.1"/>
    <property type="molecule type" value="Genomic_DNA"/>
</dbReference>
<evidence type="ECO:0000313" key="2">
    <source>
        <dbReference type="Proteomes" id="UP001295423"/>
    </source>
</evidence>
<dbReference type="InterPro" id="IPR032675">
    <property type="entry name" value="LRR_dom_sf"/>
</dbReference>
<protein>
    <submittedName>
        <fullName evidence="1">Uncharacterized protein</fullName>
    </submittedName>
</protein>
<dbReference type="AlphaFoldDB" id="A0AAD2FSP6"/>
<keyword evidence="2" id="KW-1185">Reference proteome</keyword>
<reference evidence="1" key="1">
    <citation type="submission" date="2023-08" db="EMBL/GenBank/DDBJ databases">
        <authorList>
            <person name="Audoor S."/>
            <person name="Bilcke G."/>
        </authorList>
    </citation>
    <scope>NUCLEOTIDE SEQUENCE</scope>
</reference>
<gene>
    <name evidence="1" type="ORF">CYCCA115_LOCUS13273</name>
</gene>
<dbReference type="Proteomes" id="UP001295423">
    <property type="component" value="Unassembled WGS sequence"/>
</dbReference>
<proteinExistence type="predicted"/>
<accession>A0AAD2FSP6</accession>
<organism evidence="1 2">
    <name type="scientific">Cylindrotheca closterium</name>
    <dbReference type="NCBI Taxonomy" id="2856"/>
    <lineage>
        <taxon>Eukaryota</taxon>
        <taxon>Sar</taxon>
        <taxon>Stramenopiles</taxon>
        <taxon>Ochrophyta</taxon>
        <taxon>Bacillariophyta</taxon>
        <taxon>Bacillariophyceae</taxon>
        <taxon>Bacillariophycidae</taxon>
        <taxon>Bacillariales</taxon>
        <taxon>Bacillariaceae</taxon>
        <taxon>Cylindrotheca</taxon>
    </lineage>
</organism>